<evidence type="ECO:0000313" key="3">
    <source>
        <dbReference type="Proteomes" id="UP000030012"/>
    </source>
</evidence>
<sequence length="88" mass="9986">MRKIKVFVATMLIASNLGGVAFAQEVISPKAGLVGAKIEMKHEINTIKRELKKEVKGDKYQIKRYLKAEKHQLKKDLKGLKYAIKYGI</sequence>
<protein>
    <submittedName>
        <fullName evidence="2">Uncharacterized protein</fullName>
    </submittedName>
</protein>
<comment type="caution">
    <text evidence="2">The sequence shown here is derived from an EMBL/GenBank/DDBJ whole genome shotgun (WGS) entry which is preliminary data.</text>
</comment>
<reference evidence="2 3" key="1">
    <citation type="submission" date="2014-01" db="EMBL/GenBank/DDBJ databases">
        <title>Plasmidome dynamics in the species complex Clostridium novyi sensu lato converts strains of independent lineages into distinctly different pathogens.</title>
        <authorList>
            <person name="Skarin H."/>
            <person name="Segerman B."/>
        </authorList>
    </citation>
    <scope>NUCLEOTIDE SEQUENCE [LARGE SCALE GENOMIC DNA]</scope>
    <source>
        <strain evidence="2 3">4552</strain>
    </source>
</reference>
<dbReference type="RefSeq" id="WP_039252693.1">
    <property type="nucleotide sequence ID" value="NZ_JENJ01000006.1"/>
</dbReference>
<proteinExistence type="predicted"/>
<accession>A0A0A0IDY7</accession>
<feature type="signal peptide" evidence="1">
    <location>
        <begin position="1"/>
        <end position="23"/>
    </location>
</feature>
<dbReference type="AlphaFoldDB" id="A0A0A0IDY7"/>
<dbReference type="Proteomes" id="UP000030012">
    <property type="component" value="Unassembled WGS sequence"/>
</dbReference>
<evidence type="ECO:0000313" key="2">
    <source>
        <dbReference type="EMBL" id="KGM97820.1"/>
    </source>
</evidence>
<dbReference type="EMBL" id="JENJ01000006">
    <property type="protein sequence ID" value="KGM97820.1"/>
    <property type="molecule type" value="Genomic_DNA"/>
</dbReference>
<evidence type="ECO:0000256" key="1">
    <source>
        <dbReference type="SAM" id="SignalP"/>
    </source>
</evidence>
<keyword evidence="1" id="KW-0732">Signal</keyword>
<gene>
    <name evidence="2" type="ORF">Z968_02125</name>
</gene>
<name>A0A0A0IDY7_CLONO</name>
<organism evidence="2 3">
    <name type="scientific">Clostridium novyi A str. 4552</name>
    <dbReference type="NCBI Taxonomy" id="1444289"/>
    <lineage>
        <taxon>Bacteria</taxon>
        <taxon>Bacillati</taxon>
        <taxon>Bacillota</taxon>
        <taxon>Clostridia</taxon>
        <taxon>Eubacteriales</taxon>
        <taxon>Clostridiaceae</taxon>
        <taxon>Clostridium</taxon>
    </lineage>
</organism>
<feature type="chain" id="PRO_5001970536" evidence="1">
    <location>
        <begin position="24"/>
        <end position="88"/>
    </location>
</feature>